<keyword evidence="2" id="KW-1185">Reference proteome</keyword>
<protein>
    <submittedName>
        <fullName evidence="1">Uncharacterized protein</fullName>
    </submittedName>
</protein>
<organism evidence="1 2">
    <name type="scientific">Rhizopogon vinicolor AM-OR11-026</name>
    <dbReference type="NCBI Taxonomy" id="1314800"/>
    <lineage>
        <taxon>Eukaryota</taxon>
        <taxon>Fungi</taxon>
        <taxon>Dikarya</taxon>
        <taxon>Basidiomycota</taxon>
        <taxon>Agaricomycotina</taxon>
        <taxon>Agaricomycetes</taxon>
        <taxon>Agaricomycetidae</taxon>
        <taxon>Boletales</taxon>
        <taxon>Suillineae</taxon>
        <taxon>Rhizopogonaceae</taxon>
        <taxon>Rhizopogon</taxon>
    </lineage>
</organism>
<dbReference type="Proteomes" id="UP000092154">
    <property type="component" value="Unassembled WGS sequence"/>
</dbReference>
<sequence>MVENDEIAVTSRLNKQTCNTTASYSCNLHEQTAIFLLRTVQICAVHIQAVQHCTTPKPSFPPVCDFIINHKRIHSFIHSHTWNHDHHNAVSVRQEARGSNRQLRGPIPITNCNHMDSCTNPFHTDKYALILASLQPPHIYRKSSYLHLGCVSKTAGGNG</sequence>
<dbReference type="EMBL" id="KV448425">
    <property type="protein sequence ID" value="OAX36321.1"/>
    <property type="molecule type" value="Genomic_DNA"/>
</dbReference>
<evidence type="ECO:0000313" key="1">
    <source>
        <dbReference type="EMBL" id="OAX36321.1"/>
    </source>
</evidence>
<accession>A0A1B7MUQ1</accession>
<gene>
    <name evidence="1" type="ORF">K503DRAFT_312647</name>
</gene>
<proteinExistence type="predicted"/>
<reference evidence="1 2" key="1">
    <citation type="submission" date="2016-06" db="EMBL/GenBank/DDBJ databases">
        <title>Comparative genomics of the ectomycorrhizal sister species Rhizopogon vinicolor and Rhizopogon vesiculosus (Basidiomycota: Boletales) reveals a divergence of the mating type B locus.</title>
        <authorList>
            <consortium name="DOE Joint Genome Institute"/>
            <person name="Mujic A.B."/>
            <person name="Kuo A."/>
            <person name="Tritt A."/>
            <person name="Lipzen A."/>
            <person name="Chen C."/>
            <person name="Johnson J."/>
            <person name="Sharma A."/>
            <person name="Barry K."/>
            <person name="Grigoriev I.V."/>
            <person name="Spatafora J.W."/>
        </authorList>
    </citation>
    <scope>NUCLEOTIDE SEQUENCE [LARGE SCALE GENOMIC DNA]</scope>
    <source>
        <strain evidence="1 2">AM-OR11-026</strain>
    </source>
</reference>
<dbReference type="InParanoid" id="A0A1B7MUQ1"/>
<evidence type="ECO:0000313" key="2">
    <source>
        <dbReference type="Proteomes" id="UP000092154"/>
    </source>
</evidence>
<name>A0A1B7MUQ1_9AGAM</name>
<dbReference type="AlphaFoldDB" id="A0A1B7MUQ1"/>